<dbReference type="Proteomes" id="UP001054889">
    <property type="component" value="Unassembled WGS sequence"/>
</dbReference>
<evidence type="ECO:0000256" key="1">
    <source>
        <dbReference type="SAM" id="MobiDB-lite"/>
    </source>
</evidence>
<comment type="caution">
    <text evidence="2">The sequence shown here is derived from an EMBL/GenBank/DDBJ whole genome shotgun (WGS) entry which is preliminary data.</text>
</comment>
<evidence type="ECO:0000313" key="3">
    <source>
        <dbReference type="Proteomes" id="UP001054889"/>
    </source>
</evidence>
<dbReference type="AlphaFoldDB" id="A0AAV5E0I5"/>
<feature type="region of interest" description="Disordered" evidence="1">
    <location>
        <begin position="1"/>
        <end position="73"/>
    </location>
</feature>
<name>A0AAV5E0I5_ELECO</name>
<dbReference type="EMBL" id="BQKI01000073">
    <property type="protein sequence ID" value="GJN16813.1"/>
    <property type="molecule type" value="Genomic_DNA"/>
</dbReference>
<reference evidence="2" key="1">
    <citation type="journal article" date="2018" name="DNA Res.">
        <title>Multiple hybrid de novo genome assembly of finger millet, an orphan allotetraploid crop.</title>
        <authorList>
            <person name="Hatakeyama M."/>
            <person name="Aluri S."/>
            <person name="Balachadran M.T."/>
            <person name="Sivarajan S.R."/>
            <person name="Patrignani A."/>
            <person name="Gruter S."/>
            <person name="Poveda L."/>
            <person name="Shimizu-Inatsugi R."/>
            <person name="Baeten J."/>
            <person name="Francoijs K.J."/>
            <person name="Nataraja K.N."/>
            <person name="Reddy Y.A.N."/>
            <person name="Phadnis S."/>
            <person name="Ravikumar R.L."/>
            <person name="Schlapbach R."/>
            <person name="Sreeman S.M."/>
            <person name="Shimizu K.K."/>
        </authorList>
    </citation>
    <scope>NUCLEOTIDE SEQUENCE</scope>
</reference>
<accession>A0AAV5E0I5</accession>
<keyword evidence="3" id="KW-1185">Reference proteome</keyword>
<feature type="compositionally biased region" description="Basic and acidic residues" evidence="1">
    <location>
        <begin position="44"/>
        <end position="53"/>
    </location>
</feature>
<organism evidence="2 3">
    <name type="scientific">Eleusine coracana subsp. coracana</name>
    <dbReference type="NCBI Taxonomy" id="191504"/>
    <lineage>
        <taxon>Eukaryota</taxon>
        <taxon>Viridiplantae</taxon>
        <taxon>Streptophyta</taxon>
        <taxon>Embryophyta</taxon>
        <taxon>Tracheophyta</taxon>
        <taxon>Spermatophyta</taxon>
        <taxon>Magnoliopsida</taxon>
        <taxon>Liliopsida</taxon>
        <taxon>Poales</taxon>
        <taxon>Poaceae</taxon>
        <taxon>PACMAD clade</taxon>
        <taxon>Chloridoideae</taxon>
        <taxon>Cynodonteae</taxon>
        <taxon>Eleusininae</taxon>
        <taxon>Eleusine</taxon>
    </lineage>
</organism>
<reference evidence="2" key="2">
    <citation type="submission" date="2021-12" db="EMBL/GenBank/DDBJ databases">
        <title>Resequencing data analysis of finger millet.</title>
        <authorList>
            <person name="Hatakeyama M."/>
            <person name="Aluri S."/>
            <person name="Balachadran M.T."/>
            <person name="Sivarajan S.R."/>
            <person name="Poveda L."/>
            <person name="Shimizu-Inatsugi R."/>
            <person name="Schlapbach R."/>
            <person name="Sreeman S.M."/>
            <person name="Shimizu K.K."/>
        </authorList>
    </citation>
    <scope>NUCLEOTIDE SEQUENCE</scope>
</reference>
<sequence length="128" mass="13451">MLKWSRLKSAPSQLEHGHDEDPQQSRAGVPDEEARSTRAPISATRREGDRAAENHSTTAVNCEHQQRQGHKGHGSQLVGVLVALFPGSLLCSILLEGSSAVTDAASIAAITGDCLLGGDQLVEFAALG</sequence>
<protein>
    <submittedName>
        <fullName evidence="2">Uncharacterized protein</fullName>
    </submittedName>
</protein>
<evidence type="ECO:0000313" key="2">
    <source>
        <dbReference type="EMBL" id="GJN16813.1"/>
    </source>
</evidence>
<gene>
    <name evidence="2" type="primary">gb03836</name>
    <name evidence="2" type="ORF">PR202_gb03836</name>
</gene>
<proteinExistence type="predicted"/>